<keyword evidence="2" id="KW-0547">Nucleotide-binding</keyword>
<keyword evidence="1" id="KW-0808">Transferase</keyword>
<dbReference type="Pfam" id="PF07714">
    <property type="entry name" value="PK_Tyr_Ser-Thr"/>
    <property type="match status" value="1"/>
</dbReference>
<dbReference type="PROSITE" id="PS00108">
    <property type="entry name" value="PROTEIN_KINASE_ST"/>
    <property type="match status" value="1"/>
</dbReference>
<dbReference type="InterPro" id="IPR000719">
    <property type="entry name" value="Prot_kinase_dom"/>
</dbReference>
<dbReference type="EMBL" id="CM026428">
    <property type="protein sequence ID" value="KAG0567655.1"/>
    <property type="molecule type" value="Genomic_DNA"/>
</dbReference>
<proteinExistence type="predicted"/>
<dbReference type="InterPro" id="IPR011009">
    <property type="entry name" value="Kinase-like_dom_sf"/>
</dbReference>
<dbReference type="GO" id="GO:0004674">
    <property type="term" value="F:protein serine/threonine kinase activity"/>
    <property type="evidence" value="ECO:0007669"/>
    <property type="project" value="TreeGrafter"/>
</dbReference>
<comment type="caution">
    <text evidence="6">The sequence shown here is derived from an EMBL/GenBank/DDBJ whole genome shotgun (WGS) entry which is preliminary data.</text>
</comment>
<keyword evidence="4" id="KW-0067">ATP-binding</keyword>
<evidence type="ECO:0000256" key="1">
    <source>
        <dbReference type="ARBA" id="ARBA00022679"/>
    </source>
</evidence>
<dbReference type="PANTHER" id="PTHR44329:SF288">
    <property type="entry name" value="MITOGEN-ACTIVATED PROTEIN KINASE KINASE KINASE 20"/>
    <property type="match status" value="1"/>
</dbReference>
<dbReference type="PROSITE" id="PS50011">
    <property type="entry name" value="PROTEIN_KINASE_DOM"/>
    <property type="match status" value="1"/>
</dbReference>
<dbReference type="PANTHER" id="PTHR44329">
    <property type="entry name" value="SERINE/THREONINE-PROTEIN KINASE TNNI3K-RELATED"/>
    <property type="match status" value="1"/>
</dbReference>
<evidence type="ECO:0000313" key="7">
    <source>
        <dbReference type="Proteomes" id="UP000822688"/>
    </source>
</evidence>
<keyword evidence="3" id="KW-0418">Kinase</keyword>
<name>A0A8T0H9X9_CERPU</name>
<dbReference type="GO" id="GO:0005524">
    <property type="term" value="F:ATP binding"/>
    <property type="evidence" value="ECO:0007669"/>
    <property type="project" value="UniProtKB-KW"/>
</dbReference>
<dbReference type="SMART" id="SM00220">
    <property type="entry name" value="S_TKc"/>
    <property type="match status" value="1"/>
</dbReference>
<protein>
    <recommendedName>
        <fullName evidence="5">Protein kinase domain-containing protein</fullName>
    </recommendedName>
</protein>
<dbReference type="InterPro" id="IPR008271">
    <property type="entry name" value="Ser/Thr_kinase_AS"/>
</dbReference>
<evidence type="ECO:0000256" key="2">
    <source>
        <dbReference type="ARBA" id="ARBA00022741"/>
    </source>
</evidence>
<gene>
    <name evidence="6" type="ORF">KC19_7G151500</name>
</gene>
<keyword evidence="7" id="KW-1185">Reference proteome</keyword>
<dbReference type="Proteomes" id="UP000822688">
    <property type="component" value="Chromosome 7"/>
</dbReference>
<feature type="domain" description="Protein kinase" evidence="5">
    <location>
        <begin position="80"/>
        <end position="348"/>
    </location>
</feature>
<evidence type="ECO:0000256" key="4">
    <source>
        <dbReference type="ARBA" id="ARBA00022840"/>
    </source>
</evidence>
<dbReference type="InterPro" id="IPR051681">
    <property type="entry name" value="Ser/Thr_Kinases-Pseudokinases"/>
</dbReference>
<organism evidence="6 7">
    <name type="scientific">Ceratodon purpureus</name>
    <name type="common">Fire moss</name>
    <name type="synonym">Dicranum purpureum</name>
    <dbReference type="NCBI Taxonomy" id="3225"/>
    <lineage>
        <taxon>Eukaryota</taxon>
        <taxon>Viridiplantae</taxon>
        <taxon>Streptophyta</taxon>
        <taxon>Embryophyta</taxon>
        <taxon>Bryophyta</taxon>
        <taxon>Bryophytina</taxon>
        <taxon>Bryopsida</taxon>
        <taxon>Dicranidae</taxon>
        <taxon>Pseudoditrichales</taxon>
        <taxon>Ditrichaceae</taxon>
        <taxon>Ceratodon</taxon>
    </lineage>
</organism>
<sequence length="563" mass="63819">MEHKQLTTDEPSSASSSYYSTLEELDVASSSVYTSAVEDAKELTSSRFWTSTDYTSDIDYEGYVRVLPGKNVATYTIDQIIFLEKIDEGGQGTIYTVKIDAEVLGDSKDDIRVVKLYKGRRCGQWPAQAFGLHLFGMGKFICKFDGYCLEGDSFYLIMEKYDCSLRNVLNKHMNQDDSKARPLPDVIALLTIIQIAIGMWFLHDNNIIHRDLKADNVFVTLCSSGVPLHSYIGDFDVASNVVGTLFWRAPEVLQALKDGNRHPVFTRKADVYSYAMTCYEILTGGVPLEGVAASNYDAVLVDRMRPKLPSDLNPKLKGLLERCWHQDPQVRPTFKEILVELRELHKELIAGSELVSEYIEDMFRDAMNSVDSLEATLLELKMLLQATLVKYDQPDHLVALMEAVDIIEEYQSRFGLRSMKEHPVLPLQEYLARLKMFDKVVWKFQVFQRLIFQRSHVVEMGQIRRLWETIYGAMTEGEEGLGSFIQPELSSVEDEFLTDLAAFVEERQARVLPEQRHVSLEVHDNALQSLLSAEYTSQMSCGGGPPGTCGQILSLCRQWLGID</sequence>
<reference evidence="6" key="1">
    <citation type="submission" date="2020-06" db="EMBL/GenBank/DDBJ databases">
        <title>WGS assembly of Ceratodon purpureus strain R40.</title>
        <authorList>
            <person name="Carey S.B."/>
            <person name="Jenkins J."/>
            <person name="Shu S."/>
            <person name="Lovell J.T."/>
            <person name="Sreedasyam A."/>
            <person name="Maumus F."/>
            <person name="Tiley G.P."/>
            <person name="Fernandez-Pozo N."/>
            <person name="Barry K."/>
            <person name="Chen C."/>
            <person name="Wang M."/>
            <person name="Lipzen A."/>
            <person name="Daum C."/>
            <person name="Saski C.A."/>
            <person name="Payton A.C."/>
            <person name="Mcbreen J.C."/>
            <person name="Conrad R.E."/>
            <person name="Kollar L.M."/>
            <person name="Olsson S."/>
            <person name="Huttunen S."/>
            <person name="Landis J.B."/>
            <person name="Wickett N.J."/>
            <person name="Johnson M.G."/>
            <person name="Rensing S.A."/>
            <person name="Grimwood J."/>
            <person name="Schmutz J."/>
            <person name="Mcdaniel S.F."/>
        </authorList>
    </citation>
    <scope>NUCLEOTIDE SEQUENCE</scope>
    <source>
        <strain evidence="6">R40</strain>
    </source>
</reference>
<dbReference type="AlphaFoldDB" id="A0A8T0H9X9"/>
<dbReference type="Gene3D" id="1.10.510.10">
    <property type="entry name" value="Transferase(Phosphotransferase) domain 1"/>
    <property type="match status" value="1"/>
</dbReference>
<evidence type="ECO:0000256" key="3">
    <source>
        <dbReference type="ARBA" id="ARBA00022777"/>
    </source>
</evidence>
<accession>A0A8T0H9X9</accession>
<dbReference type="InterPro" id="IPR001245">
    <property type="entry name" value="Ser-Thr/Tyr_kinase_cat_dom"/>
</dbReference>
<evidence type="ECO:0000259" key="5">
    <source>
        <dbReference type="PROSITE" id="PS50011"/>
    </source>
</evidence>
<dbReference type="SUPFAM" id="SSF56112">
    <property type="entry name" value="Protein kinase-like (PK-like)"/>
    <property type="match status" value="1"/>
</dbReference>
<evidence type="ECO:0000313" key="6">
    <source>
        <dbReference type="EMBL" id="KAG0567655.1"/>
    </source>
</evidence>